<sequence length="334" mass="38655">MENGIPEGYHVQNIHDTLYVVPKRYSGFQPIGYGAQGTVVSAEDSELKRRVAIKKLRTPFQNLTHAKRAYRELVLMRLLRHKNIISLLNVFTPQHTLENFQDVYLVMELMDANLSQLMNVNLDHERLSYLLYQMLCGVRHLHLGGIIHRDLKPTNIAVRQDCVLKILDFGLARINANNDTLTPYVVTRYYRAPEVILGMDYAEKVDVWALGCIFAEMVLARTLFPGQNHVHQWLTITETLGTPNESFVSRLEPNVRRYVMGMKYFRPQSFESLFPDRQFPPSNSNHESLNAAQARDLLQRMLVIDPIYRISVEEALQHPYVNLWFDESEVRGVS</sequence>
<dbReference type="Gene3D" id="1.10.510.10">
    <property type="entry name" value="Transferase(Phosphotransferase) domain 1"/>
    <property type="match status" value="1"/>
</dbReference>
<keyword evidence="2 9" id="KW-0597">Phosphoprotein</keyword>
<evidence type="ECO:0000256" key="8">
    <source>
        <dbReference type="ARBA" id="ARBA00048312"/>
    </source>
</evidence>
<dbReference type="SUPFAM" id="SSF56112">
    <property type="entry name" value="Protein kinase-like (PK-like)"/>
    <property type="match status" value="1"/>
</dbReference>
<dbReference type="InterPro" id="IPR003527">
    <property type="entry name" value="MAP_kinase_CS"/>
</dbReference>
<dbReference type="GO" id="GO:0106310">
    <property type="term" value="F:protein serine kinase activity"/>
    <property type="evidence" value="ECO:0007669"/>
    <property type="project" value="UniProtKB-UniRule"/>
</dbReference>
<gene>
    <name evidence="11" type="ORF">FBUS_11058</name>
</gene>
<dbReference type="GO" id="GO:0004707">
    <property type="term" value="F:MAP kinase activity"/>
    <property type="evidence" value="ECO:0007669"/>
    <property type="project" value="UniProtKB-UniRule"/>
</dbReference>
<evidence type="ECO:0000313" key="12">
    <source>
        <dbReference type="Proteomes" id="UP000728185"/>
    </source>
</evidence>
<keyword evidence="9" id="KW-0460">Magnesium</keyword>
<comment type="similarity">
    <text evidence="9">Belongs to the protein kinase superfamily. CMGC Ser/Thr protein kinase family. MAP kinase subfamily.</text>
</comment>
<feature type="domain" description="Protein kinase" evidence="10">
    <location>
        <begin position="25"/>
        <end position="321"/>
    </location>
</feature>
<dbReference type="InterPro" id="IPR000719">
    <property type="entry name" value="Prot_kinase_dom"/>
</dbReference>
<keyword evidence="5 9" id="KW-0418">Kinase</keyword>
<evidence type="ECO:0000256" key="7">
    <source>
        <dbReference type="ARBA" id="ARBA00047592"/>
    </source>
</evidence>
<dbReference type="Pfam" id="PF00069">
    <property type="entry name" value="Pkinase"/>
    <property type="match status" value="1"/>
</dbReference>
<comment type="caution">
    <text evidence="11">The sequence shown here is derived from an EMBL/GenBank/DDBJ whole genome shotgun (WGS) entry which is preliminary data.</text>
</comment>
<evidence type="ECO:0000259" key="10">
    <source>
        <dbReference type="PROSITE" id="PS50011"/>
    </source>
</evidence>
<dbReference type="InterPro" id="IPR008351">
    <property type="entry name" value="MAPK_JNK"/>
</dbReference>
<evidence type="ECO:0000256" key="5">
    <source>
        <dbReference type="ARBA" id="ARBA00022777"/>
    </source>
</evidence>
<dbReference type="InterPro" id="IPR050117">
    <property type="entry name" value="MAPK"/>
</dbReference>
<evidence type="ECO:0000256" key="9">
    <source>
        <dbReference type="RuleBase" id="RU368052"/>
    </source>
</evidence>
<evidence type="ECO:0000256" key="4">
    <source>
        <dbReference type="ARBA" id="ARBA00022741"/>
    </source>
</evidence>
<dbReference type="InterPro" id="IPR011009">
    <property type="entry name" value="Kinase-like_dom_sf"/>
</dbReference>
<evidence type="ECO:0000313" key="11">
    <source>
        <dbReference type="EMBL" id="KAA0199308.1"/>
    </source>
</evidence>
<dbReference type="EC" id="2.7.11.24" evidence="9"/>
<evidence type="ECO:0000256" key="6">
    <source>
        <dbReference type="ARBA" id="ARBA00022840"/>
    </source>
</evidence>
<comment type="cofactor">
    <cofactor evidence="9">
        <name>Mg(2+)</name>
        <dbReference type="ChEBI" id="CHEBI:18420"/>
    </cofactor>
</comment>
<keyword evidence="3 9" id="KW-0808">Transferase</keyword>
<keyword evidence="1 9" id="KW-0723">Serine/threonine-protein kinase</keyword>
<comment type="catalytic activity">
    <reaction evidence="7">
        <text>L-threonyl-[protein] + ATP = O-phospho-L-threonyl-[protein] + ADP + H(+)</text>
        <dbReference type="Rhea" id="RHEA:46608"/>
        <dbReference type="Rhea" id="RHEA-COMP:11060"/>
        <dbReference type="Rhea" id="RHEA-COMP:11605"/>
        <dbReference type="ChEBI" id="CHEBI:15378"/>
        <dbReference type="ChEBI" id="CHEBI:30013"/>
        <dbReference type="ChEBI" id="CHEBI:30616"/>
        <dbReference type="ChEBI" id="CHEBI:61977"/>
        <dbReference type="ChEBI" id="CHEBI:456216"/>
        <dbReference type="EC" id="2.7.11.24"/>
    </reaction>
</comment>
<keyword evidence="12" id="KW-1185">Reference proteome</keyword>
<proteinExistence type="inferred from homology"/>
<dbReference type="OrthoDB" id="192887at2759"/>
<comment type="function">
    <text evidence="9">Responds to activation by environmental stress and pro-inflammatory cytokines by phosphorylating a number of transcription factors, and thus regulates transcriptional activity.</text>
</comment>
<dbReference type="EMBL" id="LUCM01001193">
    <property type="protein sequence ID" value="KAA0199308.1"/>
    <property type="molecule type" value="Genomic_DNA"/>
</dbReference>
<accession>A0A8E0S298</accession>
<dbReference type="PANTHER" id="PTHR24055">
    <property type="entry name" value="MITOGEN-ACTIVATED PROTEIN KINASE"/>
    <property type="match status" value="1"/>
</dbReference>
<name>A0A8E0S298_9TREM</name>
<dbReference type="PRINTS" id="PR01772">
    <property type="entry name" value="JNKMAPKINASE"/>
</dbReference>
<dbReference type="PROSITE" id="PS01351">
    <property type="entry name" value="MAPK"/>
    <property type="match status" value="1"/>
</dbReference>
<organism evidence="11 12">
    <name type="scientific">Fasciolopsis buskii</name>
    <dbReference type="NCBI Taxonomy" id="27845"/>
    <lineage>
        <taxon>Eukaryota</taxon>
        <taxon>Metazoa</taxon>
        <taxon>Spiralia</taxon>
        <taxon>Lophotrochozoa</taxon>
        <taxon>Platyhelminthes</taxon>
        <taxon>Trematoda</taxon>
        <taxon>Digenea</taxon>
        <taxon>Plagiorchiida</taxon>
        <taxon>Echinostomata</taxon>
        <taxon>Echinostomatoidea</taxon>
        <taxon>Fasciolidae</taxon>
        <taxon>Fasciolopsis</taxon>
    </lineage>
</organism>
<protein>
    <recommendedName>
        <fullName evidence="9">Stress-activated protein kinase JNK</fullName>
        <ecNumber evidence="9">2.7.11.24</ecNumber>
    </recommendedName>
</protein>
<reference evidence="11" key="1">
    <citation type="submission" date="2019-05" db="EMBL/GenBank/DDBJ databases">
        <title>Annotation for the trematode Fasciolopsis buski.</title>
        <authorList>
            <person name="Choi Y.-J."/>
        </authorList>
    </citation>
    <scope>NUCLEOTIDE SEQUENCE</scope>
    <source>
        <strain evidence="11">HT</strain>
        <tissue evidence="11">Whole worm</tissue>
    </source>
</reference>
<dbReference type="GO" id="GO:0005737">
    <property type="term" value="C:cytoplasm"/>
    <property type="evidence" value="ECO:0007669"/>
    <property type="project" value="UniProtKB-SubCell"/>
</dbReference>
<comment type="subcellular location">
    <subcellularLocation>
        <location evidence="9">Cytoplasm</location>
    </subcellularLocation>
</comment>
<dbReference type="AlphaFoldDB" id="A0A8E0S298"/>
<comment type="catalytic activity">
    <reaction evidence="8">
        <text>L-seryl-[protein] + ATP = O-phospho-L-seryl-[protein] + ADP + H(+)</text>
        <dbReference type="Rhea" id="RHEA:17989"/>
        <dbReference type="Rhea" id="RHEA-COMP:9863"/>
        <dbReference type="Rhea" id="RHEA-COMP:11604"/>
        <dbReference type="ChEBI" id="CHEBI:15378"/>
        <dbReference type="ChEBI" id="CHEBI:29999"/>
        <dbReference type="ChEBI" id="CHEBI:30616"/>
        <dbReference type="ChEBI" id="CHEBI:83421"/>
        <dbReference type="ChEBI" id="CHEBI:456216"/>
        <dbReference type="EC" id="2.7.11.24"/>
    </reaction>
</comment>
<dbReference type="Proteomes" id="UP000728185">
    <property type="component" value="Unassembled WGS sequence"/>
</dbReference>
<dbReference type="FunFam" id="1.10.510.10:FF:000624">
    <property type="entry name" value="Mitogen-activated protein kinase"/>
    <property type="match status" value="1"/>
</dbReference>
<keyword evidence="6 9" id="KW-0067">ATP-binding</keyword>
<evidence type="ECO:0000256" key="3">
    <source>
        <dbReference type="ARBA" id="ARBA00022679"/>
    </source>
</evidence>
<dbReference type="PROSITE" id="PS50011">
    <property type="entry name" value="PROTEIN_KINASE_DOM"/>
    <property type="match status" value="1"/>
</dbReference>
<keyword evidence="4 9" id="KW-0547">Nucleotide-binding</keyword>
<evidence type="ECO:0000256" key="1">
    <source>
        <dbReference type="ARBA" id="ARBA00022527"/>
    </source>
</evidence>
<dbReference type="Gene3D" id="3.30.200.20">
    <property type="entry name" value="Phosphorylase Kinase, domain 1"/>
    <property type="match status" value="1"/>
</dbReference>
<dbReference type="FunFam" id="3.30.200.20:FF:000210">
    <property type="entry name" value="Mitogen-activated protein kinase"/>
    <property type="match status" value="1"/>
</dbReference>
<dbReference type="SMART" id="SM00220">
    <property type="entry name" value="S_TKc"/>
    <property type="match status" value="1"/>
</dbReference>
<evidence type="ECO:0000256" key="2">
    <source>
        <dbReference type="ARBA" id="ARBA00022553"/>
    </source>
</evidence>
<dbReference type="GO" id="GO:0005524">
    <property type="term" value="F:ATP binding"/>
    <property type="evidence" value="ECO:0007669"/>
    <property type="project" value="UniProtKB-UniRule"/>
</dbReference>